<dbReference type="AlphaFoldDB" id="S8BWW1"/>
<proteinExistence type="predicted"/>
<evidence type="ECO:0000313" key="3">
    <source>
        <dbReference type="Proteomes" id="UP000015100"/>
    </source>
</evidence>
<dbReference type="HOGENOM" id="CLU_1555199_0_0_1"/>
<dbReference type="Proteomes" id="UP000015100">
    <property type="component" value="Unassembled WGS sequence"/>
</dbReference>
<feature type="signal peptide" evidence="1">
    <location>
        <begin position="1"/>
        <end position="22"/>
    </location>
</feature>
<accession>S8BWW1</accession>
<sequence length="172" mass="18957">MRFLAFITFIINILGIVRDTNGISISSRSISIVEGASLHDFPIPPGKSDPTHRVDAKPDGDISWYQPTCQLGLYENEITNVEGAWWEGEPLGFGAKGPDTPYNMLCTNIKDLNPKLAGTLSAYRLTGYCECEFYAPENCAPESTRFRAYNRQDGALGADGKQDDNDILSIKC</sequence>
<feature type="chain" id="PRO_5004548666" evidence="1">
    <location>
        <begin position="23"/>
        <end position="172"/>
    </location>
</feature>
<dbReference type="OrthoDB" id="5272193at2759"/>
<reference evidence="2 3" key="1">
    <citation type="journal article" date="2013" name="PLoS Genet.">
        <title>Genomic mechanisms accounting for the adaptation to parasitism in nematode-trapping fungi.</title>
        <authorList>
            <person name="Meerupati T."/>
            <person name="Andersson K.M."/>
            <person name="Friman E."/>
            <person name="Kumar D."/>
            <person name="Tunlid A."/>
            <person name="Ahren D."/>
        </authorList>
    </citation>
    <scope>NUCLEOTIDE SEQUENCE [LARGE SCALE GENOMIC DNA]</scope>
    <source>
        <strain evidence="2 3">CBS 200.50</strain>
    </source>
</reference>
<keyword evidence="3" id="KW-1185">Reference proteome</keyword>
<organism evidence="2 3">
    <name type="scientific">Dactylellina haptotyla (strain CBS 200.50)</name>
    <name type="common">Nematode-trapping fungus</name>
    <name type="synonym">Monacrosporium haptotylum</name>
    <dbReference type="NCBI Taxonomy" id="1284197"/>
    <lineage>
        <taxon>Eukaryota</taxon>
        <taxon>Fungi</taxon>
        <taxon>Dikarya</taxon>
        <taxon>Ascomycota</taxon>
        <taxon>Pezizomycotina</taxon>
        <taxon>Orbiliomycetes</taxon>
        <taxon>Orbiliales</taxon>
        <taxon>Orbiliaceae</taxon>
        <taxon>Dactylellina</taxon>
    </lineage>
</organism>
<name>S8BWW1_DACHA</name>
<protein>
    <submittedName>
        <fullName evidence="2">Uncharacterized protein</fullName>
    </submittedName>
</protein>
<evidence type="ECO:0000313" key="2">
    <source>
        <dbReference type="EMBL" id="EPS39817.1"/>
    </source>
</evidence>
<dbReference type="EMBL" id="AQGS01000443">
    <property type="protein sequence ID" value="EPS39817.1"/>
    <property type="molecule type" value="Genomic_DNA"/>
</dbReference>
<evidence type="ECO:0000256" key="1">
    <source>
        <dbReference type="SAM" id="SignalP"/>
    </source>
</evidence>
<comment type="caution">
    <text evidence="2">The sequence shown here is derived from an EMBL/GenBank/DDBJ whole genome shotgun (WGS) entry which is preliminary data.</text>
</comment>
<reference evidence="3" key="2">
    <citation type="submission" date="2013-04" db="EMBL/GenBank/DDBJ databases">
        <title>Genomic mechanisms accounting for the adaptation to parasitism in nematode-trapping fungi.</title>
        <authorList>
            <person name="Ahren D.G."/>
        </authorList>
    </citation>
    <scope>NUCLEOTIDE SEQUENCE [LARGE SCALE GENOMIC DNA]</scope>
    <source>
        <strain evidence="3">CBS 200.50</strain>
    </source>
</reference>
<gene>
    <name evidence="2" type="ORF">H072_6243</name>
</gene>
<keyword evidence="1" id="KW-0732">Signal</keyword>